<reference evidence="2" key="2">
    <citation type="submission" date="2020-11" db="EMBL/GenBank/DDBJ databases">
        <title>Whole genome sequencing of Colletotrichum sp.</title>
        <authorList>
            <person name="Li H."/>
        </authorList>
    </citation>
    <scope>NUCLEOTIDE SEQUENCE</scope>
    <source>
        <strain evidence="2">CkLH20</strain>
    </source>
</reference>
<keyword evidence="3" id="KW-1185">Reference proteome</keyword>
<gene>
    <name evidence="2" type="ORF">CkaCkLH20_12775</name>
</gene>
<comment type="caution">
    <text evidence="2">The sequence shown here is derived from an EMBL/GenBank/DDBJ whole genome shotgun (WGS) entry which is preliminary data.</text>
</comment>
<dbReference type="Proteomes" id="UP000781932">
    <property type="component" value="Unassembled WGS sequence"/>
</dbReference>
<accession>A0A9P6LEY3</accession>
<dbReference type="GeneID" id="62168561"/>
<dbReference type="OrthoDB" id="3766406at2759"/>
<evidence type="ECO:0000313" key="3">
    <source>
        <dbReference type="Proteomes" id="UP000781932"/>
    </source>
</evidence>
<dbReference type="RefSeq" id="XP_038739193.1">
    <property type="nucleotide sequence ID" value="XM_038895487.1"/>
</dbReference>
<sequence>MERIPPVVDRNVAVEPHQQPLGINSPFTRLKNDLLSRSGIRLPRDVDHALRFRGFMRDFGRHPRFNDREDETAYHSIRDGEEVSSRLSAAESPSITEKPLRKTLLGVGIPDTDVTTLPVRRRTRPLRLSRIEKLTYELLLEVLDHLELHEEYVLSCTSWIMRQTVRGLRKMESWGGRVSHLSRQERLRFLTGIATFVPDKWACKACCKLHQVDESDFPLVENDPVHRPRSNDRDQYPCPFGPPSSIVIASHEFHYVHVQMALKLNRMGMTDHPYYEKLMRVNECSALRIRRTHAHRRLGSHSMIPKIVDGRFLFQTKVILDFEATTCRFEELDTLWLQDTMCACISRTLYRDFQRDGGGRLEPGTNETMLYCTNCRTECSTVVKDTGFEITFWYDLGAYGSPDDFPWTMDPSTLDMRLRNDGAMSAAPGSIRDLWEQDED</sequence>
<evidence type="ECO:0000313" key="2">
    <source>
        <dbReference type="EMBL" id="KAF9869732.1"/>
    </source>
</evidence>
<reference evidence="2" key="1">
    <citation type="submission" date="2020-03" db="EMBL/GenBank/DDBJ databases">
        <authorList>
            <person name="He L."/>
        </authorList>
    </citation>
    <scope>NUCLEOTIDE SEQUENCE</scope>
    <source>
        <strain evidence="2">CkLH20</strain>
    </source>
</reference>
<dbReference type="AlphaFoldDB" id="A0A9P6LEY3"/>
<dbReference type="EMBL" id="JAATWM020000065">
    <property type="protein sequence ID" value="KAF9869732.1"/>
    <property type="molecule type" value="Genomic_DNA"/>
</dbReference>
<protein>
    <recommendedName>
        <fullName evidence="1">F-box domain-containing protein</fullName>
    </recommendedName>
</protein>
<feature type="domain" description="F-box" evidence="1">
    <location>
        <begin position="132"/>
        <end position="169"/>
    </location>
</feature>
<dbReference type="InterPro" id="IPR001810">
    <property type="entry name" value="F-box_dom"/>
</dbReference>
<proteinExistence type="predicted"/>
<name>A0A9P6LEY3_9PEZI</name>
<dbReference type="Pfam" id="PF00646">
    <property type="entry name" value="F-box"/>
    <property type="match status" value="1"/>
</dbReference>
<evidence type="ECO:0000259" key="1">
    <source>
        <dbReference type="Pfam" id="PF00646"/>
    </source>
</evidence>
<organism evidence="2 3">
    <name type="scientific">Colletotrichum karsti</name>
    <dbReference type="NCBI Taxonomy" id="1095194"/>
    <lineage>
        <taxon>Eukaryota</taxon>
        <taxon>Fungi</taxon>
        <taxon>Dikarya</taxon>
        <taxon>Ascomycota</taxon>
        <taxon>Pezizomycotina</taxon>
        <taxon>Sordariomycetes</taxon>
        <taxon>Hypocreomycetidae</taxon>
        <taxon>Glomerellales</taxon>
        <taxon>Glomerellaceae</taxon>
        <taxon>Colletotrichum</taxon>
        <taxon>Colletotrichum boninense species complex</taxon>
    </lineage>
</organism>